<comment type="caution">
    <text evidence="2">The sequence shown here is derived from an EMBL/GenBank/DDBJ whole genome shotgun (WGS) entry which is preliminary data.</text>
</comment>
<proteinExistence type="predicted"/>
<dbReference type="Proteomes" id="UP001409585">
    <property type="component" value="Unassembled WGS sequence"/>
</dbReference>
<name>A0AAV3U6A0_9ALTE</name>
<reference evidence="3" key="1">
    <citation type="journal article" date="2019" name="Int. J. Syst. Evol. Microbiol.">
        <title>The Global Catalogue of Microorganisms (GCM) 10K type strain sequencing project: providing services to taxonomists for standard genome sequencing and annotation.</title>
        <authorList>
            <consortium name="The Broad Institute Genomics Platform"/>
            <consortium name="The Broad Institute Genome Sequencing Center for Infectious Disease"/>
            <person name="Wu L."/>
            <person name="Ma J."/>
        </authorList>
    </citation>
    <scope>NUCLEOTIDE SEQUENCE [LARGE SCALE GENOMIC DNA]</scope>
    <source>
        <strain evidence="3">JCM 19134</strain>
    </source>
</reference>
<dbReference type="GO" id="GO:0006779">
    <property type="term" value="P:porphyrin-containing compound biosynthetic process"/>
    <property type="evidence" value="ECO:0007669"/>
    <property type="project" value="TreeGrafter"/>
</dbReference>
<protein>
    <submittedName>
        <fullName evidence="2">Oxygen-independent coproporphyrinogen III oxidase</fullName>
    </submittedName>
</protein>
<organism evidence="2 3">
    <name type="scientific">Halioxenophilus aromaticivorans</name>
    <dbReference type="NCBI Taxonomy" id="1306992"/>
    <lineage>
        <taxon>Bacteria</taxon>
        <taxon>Pseudomonadati</taxon>
        <taxon>Pseudomonadota</taxon>
        <taxon>Gammaproteobacteria</taxon>
        <taxon>Alteromonadales</taxon>
        <taxon>Alteromonadaceae</taxon>
        <taxon>Halioxenophilus</taxon>
    </lineage>
</organism>
<accession>A0AAV3U6A0</accession>
<evidence type="ECO:0000313" key="2">
    <source>
        <dbReference type="EMBL" id="GAA4951169.1"/>
    </source>
</evidence>
<dbReference type="RefSeq" id="WP_345425272.1">
    <property type="nucleotide sequence ID" value="NZ_AP031496.1"/>
</dbReference>
<sequence>MAGSAQLNSNKDQIDSTSQSQLSKNPLLWYAASFDDISSRTADIQHAAENCPALALSMHIPFASNSHSFFNANTVVTRQYSLASHFIDNLCCEIAHYGEMIYRSSTNAGKKPVVDSLTITGGNPTFLIASDLARTLECLNRHFHLAEATQRDFCITVEAKTFDDDLAKLVKQLGFNRIRLCLEDFSPEVQFSIQRKYSVYRIESAIEAAKAAEIPDVSIDLIYGLPTQSAASFLATLQHLIRFKPDDITLHLLQHQSGSYGLSNTPALLPKPQAITDLQNIATTYLLNQGYSVSGAGCFAIEPEVARPNQRGAYNSNQLALGLGTASLIKPFVWQNCTSLREYTRRISQLGHARDAGLELSSDQAIRAEVAAGLLATGTLLKDGFEAKWQRRFDDYFEQGLALLAPFIERHEIDNNSDFRLTPTGLWQAAAVAKAILWPNASPPCPIKD</sequence>
<dbReference type="InterPro" id="IPR007197">
    <property type="entry name" value="rSAM"/>
</dbReference>
<dbReference type="InterPro" id="IPR006638">
    <property type="entry name" value="Elp3/MiaA/NifB-like_rSAM"/>
</dbReference>
<dbReference type="Pfam" id="PF04055">
    <property type="entry name" value="Radical_SAM"/>
    <property type="match status" value="1"/>
</dbReference>
<evidence type="ECO:0000313" key="3">
    <source>
        <dbReference type="Proteomes" id="UP001409585"/>
    </source>
</evidence>
<feature type="domain" description="Radical SAM core" evidence="1">
    <location>
        <begin position="48"/>
        <end position="292"/>
    </location>
</feature>
<dbReference type="PANTHER" id="PTHR13932">
    <property type="entry name" value="COPROPORPHYRINIGEN III OXIDASE"/>
    <property type="match status" value="1"/>
</dbReference>
<keyword evidence="3" id="KW-1185">Reference proteome</keyword>
<dbReference type="EMBL" id="BAABLX010000029">
    <property type="protein sequence ID" value="GAA4951169.1"/>
    <property type="molecule type" value="Genomic_DNA"/>
</dbReference>
<dbReference type="PANTHER" id="PTHR13932:SF5">
    <property type="entry name" value="RADICAL S-ADENOSYL METHIONINE DOMAIN-CONTAINING PROTEIN 1, MITOCHONDRIAL"/>
    <property type="match status" value="1"/>
</dbReference>
<dbReference type="GO" id="GO:0003824">
    <property type="term" value="F:catalytic activity"/>
    <property type="evidence" value="ECO:0007669"/>
    <property type="project" value="InterPro"/>
</dbReference>
<dbReference type="GO" id="GO:0005737">
    <property type="term" value="C:cytoplasm"/>
    <property type="evidence" value="ECO:0007669"/>
    <property type="project" value="TreeGrafter"/>
</dbReference>
<evidence type="ECO:0000259" key="1">
    <source>
        <dbReference type="PROSITE" id="PS51918"/>
    </source>
</evidence>
<dbReference type="SUPFAM" id="SSF102114">
    <property type="entry name" value="Radical SAM enzymes"/>
    <property type="match status" value="1"/>
</dbReference>
<dbReference type="PROSITE" id="PS51918">
    <property type="entry name" value="RADICAL_SAM"/>
    <property type="match status" value="1"/>
</dbReference>
<dbReference type="InterPro" id="IPR058240">
    <property type="entry name" value="rSAM_sf"/>
</dbReference>
<dbReference type="AlphaFoldDB" id="A0AAV3U6A0"/>
<gene>
    <name evidence="2" type="primary">hemN_2</name>
    <name evidence="2" type="ORF">GCM10025791_34500</name>
</gene>
<dbReference type="InterPro" id="IPR034505">
    <property type="entry name" value="Coproporphyrinogen-III_oxidase"/>
</dbReference>
<dbReference type="Gene3D" id="3.80.30.20">
    <property type="entry name" value="tm_1862 like domain"/>
    <property type="match status" value="1"/>
</dbReference>
<dbReference type="InterPro" id="IPR023404">
    <property type="entry name" value="rSAM_horseshoe"/>
</dbReference>
<dbReference type="GO" id="GO:0051539">
    <property type="term" value="F:4 iron, 4 sulfur cluster binding"/>
    <property type="evidence" value="ECO:0007669"/>
    <property type="project" value="TreeGrafter"/>
</dbReference>
<dbReference type="SMART" id="SM00729">
    <property type="entry name" value="Elp3"/>
    <property type="match status" value="1"/>
</dbReference>